<proteinExistence type="predicted"/>
<evidence type="ECO:0000259" key="1">
    <source>
        <dbReference type="Pfam" id="PF00534"/>
    </source>
</evidence>
<dbReference type="Proteomes" id="UP001158050">
    <property type="component" value="Unassembled WGS sequence"/>
</dbReference>
<name>A0ABY1R0J0_9FLAO</name>
<gene>
    <name evidence="2" type="ORF">SAMN05421679_102489</name>
</gene>
<evidence type="ECO:0000313" key="3">
    <source>
        <dbReference type="Proteomes" id="UP001158050"/>
    </source>
</evidence>
<dbReference type="PANTHER" id="PTHR12526">
    <property type="entry name" value="GLYCOSYLTRANSFERASE"/>
    <property type="match status" value="1"/>
</dbReference>
<dbReference type="Gene3D" id="3.40.50.2000">
    <property type="entry name" value="Glycogen Phosphorylase B"/>
    <property type="match status" value="1"/>
</dbReference>
<dbReference type="PANTHER" id="PTHR12526:SF630">
    <property type="entry name" value="GLYCOSYLTRANSFERASE"/>
    <property type="match status" value="1"/>
</dbReference>
<accession>A0ABY1R0J0</accession>
<organism evidence="2 3">
    <name type="scientific">Epilithonimonas pallida</name>
    <dbReference type="NCBI Taxonomy" id="373671"/>
    <lineage>
        <taxon>Bacteria</taxon>
        <taxon>Pseudomonadati</taxon>
        <taxon>Bacteroidota</taxon>
        <taxon>Flavobacteriia</taxon>
        <taxon>Flavobacteriales</taxon>
        <taxon>Weeksellaceae</taxon>
        <taxon>Chryseobacterium group</taxon>
        <taxon>Epilithonimonas</taxon>
    </lineage>
</organism>
<reference evidence="2 3" key="1">
    <citation type="submission" date="2017-05" db="EMBL/GenBank/DDBJ databases">
        <authorList>
            <person name="Varghese N."/>
            <person name="Submissions S."/>
        </authorList>
    </citation>
    <scope>NUCLEOTIDE SEQUENCE [LARGE SCALE GENOMIC DNA]</scope>
    <source>
        <strain evidence="2 3">DSM 18015</strain>
    </source>
</reference>
<protein>
    <submittedName>
        <fullName evidence="2">Glycosyltransferase involved in cell wall bisynthesis</fullName>
    </submittedName>
</protein>
<dbReference type="InterPro" id="IPR001296">
    <property type="entry name" value="Glyco_trans_1"/>
</dbReference>
<sequence length="370" mass="43442">MKKTILFIADRPDWAYEFMIKAWLPFLQKDYDCFIAYDDDYSIKKNNSKGKLFQFIFNFKSYLKFLVFKLIKKNEAVYFLNKSRKYYYPRYISDKVYQYKTDLNKELTAKKNFDIKIEMAYYFQYMAEFPFSAKKNIVGIFTDKFPHEGPSNDLKNNIDRSRLNQEEFFEKYIKPYDHLIVGGGNLLTRYKKLTDKVDFVYGIYGQENFVENKNVGKNPFLTVGWTGNPTRTMKGFEEYIVPAIENAKKTGRDIRLKTKFSGPYQDLFTFYQDVDVVIVASDADSGPSMYAEACLSGVPCISTKVGLPLMGIKDNENGFLINRDVEELENKIINLYDNRDLLKAMSVKVKSDYLQWMDNKITIEHIKKVL</sequence>
<dbReference type="EMBL" id="FXUO01000002">
    <property type="protein sequence ID" value="SMP90902.1"/>
    <property type="molecule type" value="Genomic_DNA"/>
</dbReference>
<keyword evidence="3" id="KW-1185">Reference proteome</keyword>
<comment type="caution">
    <text evidence="2">The sequence shown here is derived from an EMBL/GenBank/DDBJ whole genome shotgun (WGS) entry which is preliminary data.</text>
</comment>
<dbReference type="SUPFAM" id="SSF53756">
    <property type="entry name" value="UDP-Glycosyltransferase/glycogen phosphorylase"/>
    <property type="match status" value="1"/>
</dbReference>
<feature type="domain" description="Glycosyl transferase family 1" evidence="1">
    <location>
        <begin position="256"/>
        <end position="346"/>
    </location>
</feature>
<dbReference type="Pfam" id="PF00534">
    <property type="entry name" value="Glycos_transf_1"/>
    <property type="match status" value="1"/>
</dbReference>
<dbReference type="RefSeq" id="WP_283415971.1">
    <property type="nucleotide sequence ID" value="NZ_FXUO01000002.1"/>
</dbReference>
<evidence type="ECO:0000313" key="2">
    <source>
        <dbReference type="EMBL" id="SMP90902.1"/>
    </source>
</evidence>